<dbReference type="OrthoDB" id="10577442at2759"/>
<gene>
    <name evidence="2" type="ORF">CU097_003218</name>
</gene>
<keyword evidence="1" id="KW-0812">Transmembrane</keyword>
<organism evidence="2 3">
    <name type="scientific">Rhizopus azygosporus</name>
    <name type="common">Rhizopus microsporus var. azygosporus</name>
    <dbReference type="NCBI Taxonomy" id="86630"/>
    <lineage>
        <taxon>Eukaryota</taxon>
        <taxon>Fungi</taxon>
        <taxon>Fungi incertae sedis</taxon>
        <taxon>Mucoromycota</taxon>
        <taxon>Mucoromycotina</taxon>
        <taxon>Mucoromycetes</taxon>
        <taxon>Mucorales</taxon>
        <taxon>Mucorineae</taxon>
        <taxon>Rhizopodaceae</taxon>
        <taxon>Rhizopus</taxon>
    </lineage>
</organism>
<proteinExistence type="predicted"/>
<keyword evidence="1" id="KW-1133">Transmembrane helix</keyword>
<keyword evidence="1" id="KW-0472">Membrane</keyword>
<protein>
    <submittedName>
        <fullName evidence="2">Uncharacterized protein</fullName>
    </submittedName>
</protein>
<dbReference type="EMBL" id="PJQL01002682">
    <property type="protein sequence ID" value="RCH83380.1"/>
    <property type="molecule type" value="Genomic_DNA"/>
</dbReference>
<feature type="non-terminal residue" evidence="2">
    <location>
        <position position="1"/>
    </location>
</feature>
<sequence>HIHIPRIELPLSCLIFESTEIKMNSKIFAVLFAAIFYFTTVSAMTCKCARGPTVITRQVCQELSFMVGTDSKHTDYGRTTCYNMTEDNTTKYFIPQCKQDGGDRWVCY</sequence>
<accession>A0A367J0E3</accession>
<dbReference type="AlphaFoldDB" id="A0A367J0E3"/>
<comment type="caution">
    <text evidence="2">The sequence shown here is derived from an EMBL/GenBank/DDBJ whole genome shotgun (WGS) entry which is preliminary data.</text>
</comment>
<dbReference type="Proteomes" id="UP000252139">
    <property type="component" value="Unassembled WGS sequence"/>
</dbReference>
<keyword evidence="3" id="KW-1185">Reference proteome</keyword>
<evidence type="ECO:0000313" key="3">
    <source>
        <dbReference type="Proteomes" id="UP000252139"/>
    </source>
</evidence>
<feature type="transmembrane region" description="Helical" evidence="1">
    <location>
        <begin position="27"/>
        <end position="45"/>
    </location>
</feature>
<evidence type="ECO:0000313" key="2">
    <source>
        <dbReference type="EMBL" id="RCH83380.1"/>
    </source>
</evidence>
<name>A0A367J0E3_RHIAZ</name>
<reference evidence="2 3" key="1">
    <citation type="journal article" date="2018" name="G3 (Bethesda)">
        <title>Phylogenetic and Phylogenomic Definition of Rhizopus Species.</title>
        <authorList>
            <person name="Gryganskyi A.P."/>
            <person name="Golan J."/>
            <person name="Dolatabadi S."/>
            <person name="Mondo S."/>
            <person name="Robb S."/>
            <person name="Idnurm A."/>
            <person name="Muszewska A."/>
            <person name="Steczkiewicz K."/>
            <person name="Masonjones S."/>
            <person name="Liao H.L."/>
            <person name="Gajdeczka M.T."/>
            <person name="Anike F."/>
            <person name="Vuek A."/>
            <person name="Anishchenko I.M."/>
            <person name="Voigt K."/>
            <person name="de Hoog G.S."/>
            <person name="Smith M.E."/>
            <person name="Heitman J."/>
            <person name="Vilgalys R."/>
            <person name="Stajich J.E."/>
        </authorList>
    </citation>
    <scope>NUCLEOTIDE SEQUENCE [LARGE SCALE GENOMIC DNA]</scope>
    <source>
        <strain evidence="2 3">CBS 357.93</strain>
    </source>
</reference>
<evidence type="ECO:0000256" key="1">
    <source>
        <dbReference type="SAM" id="Phobius"/>
    </source>
</evidence>